<dbReference type="AlphaFoldDB" id="A0A2A2ZTI5"/>
<protein>
    <submittedName>
        <fullName evidence="1">Antitermination regulator</fullName>
    </submittedName>
</protein>
<dbReference type="Proteomes" id="UP000217768">
    <property type="component" value="Unassembled WGS sequence"/>
</dbReference>
<comment type="caution">
    <text evidence="1">The sequence shown here is derived from an EMBL/GenBank/DDBJ whole genome shotgun (WGS) entry which is preliminary data.</text>
</comment>
<dbReference type="EMBL" id="NSFD01000052">
    <property type="protein sequence ID" value="PBA24567.1"/>
    <property type="molecule type" value="Genomic_DNA"/>
</dbReference>
<sequence length="233" mass="25714">MSAVAWNLDGQAAALERGLAGATPQRVGWFRFYFEGERWVWSDQVQRMHGYQPGTVTPTTELVLSHKHPADRPQVIDGINDMIRRRQAFSTRHRIVDTAGIIHHVVVVGDQLFDDSGALVGTHGFYIEVTPAATRNREDSISAKVSEIAGRRGVIDRTKGMLMLVYGIDEDAAFNMLKSLSQHGNIKLSVLAQRIAEDFTALGKEVITARSRFDQRLRTAHLRPPGAGEAGSG</sequence>
<proteinExistence type="predicted"/>
<dbReference type="Gene3D" id="3.30.450.20">
    <property type="entry name" value="PAS domain"/>
    <property type="match status" value="1"/>
</dbReference>
<dbReference type="InterPro" id="IPR013655">
    <property type="entry name" value="PAS_fold_3"/>
</dbReference>
<dbReference type="GO" id="GO:0003723">
    <property type="term" value="F:RNA binding"/>
    <property type="evidence" value="ECO:0007669"/>
    <property type="project" value="InterPro"/>
</dbReference>
<accession>A0A2A2ZTI5</accession>
<dbReference type="OrthoDB" id="3787288at2"/>
<dbReference type="PROSITE" id="PS50921">
    <property type="entry name" value="ANTAR"/>
    <property type="match status" value="1"/>
</dbReference>
<organism evidence="1 2">
    <name type="scientific">Mycobacterium avium</name>
    <dbReference type="NCBI Taxonomy" id="1764"/>
    <lineage>
        <taxon>Bacteria</taxon>
        <taxon>Bacillati</taxon>
        <taxon>Actinomycetota</taxon>
        <taxon>Actinomycetes</taxon>
        <taxon>Mycobacteriales</taxon>
        <taxon>Mycobacteriaceae</taxon>
        <taxon>Mycobacterium</taxon>
        <taxon>Mycobacterium avium complex (MAC)</taxon>
    </lineage>
</organism>
<dbReference type="InterPro" id="IPR005561">
    <property type="entry name" value="ANTAR"/>
</dbReference>
<name>A0A2A2ZTI5_MYCAV</name>
<dbReference type="InterPro" id="IPR036388">
    <property type="entry name" value="WH-like_DNA-bd_sf"/>
</dbReference>
<gene>
    <name evidence="1" type="ORF">CKJ66_22670</name>
</gene>
<dbReference type="Pfam" id="PF03861">
    <property type="entry name" value="ANTAR"/>
    <property type="match status" value="1"/>
</dbReference>
<dbReference type="InterPro" id="IPR035965">
    <property type="entry name" value="PAS-like_dom_sf"/>
</dbReference>
<reference evidence="1 2" key="1">
    <citation type="submission" date="2017-08" db="EMBL/GenBank/DDBJ databases">
        <title>Phylogenetic analysis of Mycobacterium avium complex whole genomes.</title>
        <authorList>
            <person name="Caverly L.J."/>
            <person name="Spilker T."/>
            <person name="Lipuma J."/>
        </authorList>
    </citation>
    <scope>NUCLEOTIDE SEQUENCE [LARGE SCALE GENOMIC DNA]</scope>
    <source>
        <strain evidence="1 2">FLAC0165</strain>
    </source>
</reference>
<evidence type="ECO:0000313" key="2">
    <source>
        <dbReference type="Proteomes" id="UP000217768"/>
    </source>
</evidence>
<dbReference type="GeneID" id="75272079"/>
<dbReference type="Gene3D" id="1.10.10.10">
    <property type="entry name" value="Winged helix-like DNA-binding domain superfamily/Winged helix DNA-binding domain"/>
    <property type="match status" value="1"/>
</dbReference>
<dbReference type="SMART" id="SM01012">
    <property type="entry name" value="ANTAR"/>
    <property type="match status" value="1"/>
</dbReference>
<dbReference type="RefSeq" id="WP_023870118.1">
    <property type="nucleotide sequence ID" value="NZ_CP016396.1"/>
</dbReference>
<dbReference type="Pfam" id="PF08447">
    <property type="entry name" value="PAS_3"/>
    <property type="match status" value="1"/>
</dbReference>
<dbReference type="SUPFAM" id="SSF55785">
    <property type="entry name" value="PYP-like sensor domain (PAS domain)"/>
    <property type="match status" value="1"/>
</dbReference>
<evidence type="ECO:0000313" key="1">
    <source>
        <dbReference type="EMBL" id="PBA24567.1"/>
    </source>
</evidence>